<dbReference type="EMBL" id="CP009888">
    <property type="protein sequence ID" value="AIY65378.1"/>
    <property type="molecule type" value="Genomic_DNA"/>
</dbReference>
<organism evidence="8 9">
    <name type="scientific">Pseudoalteromonas piratica</name>
    <dbReference type="NCBI Taxonomy" id="1348114"/>
    <lineage>
        <taxon>Bacteria</taxon>
        <taxon>Pseudomonadati</taxon>
        <taxon>Pseudomonadota</taxon>
        <taxon>Gammaproteobacteria</taxon>
        <taxon>Alteromonadales</taxon>
        <taxon>Pseudoalteromonadaceae</taxon>
        <taxon>Pseudoalteromonas</taxon>
    </lineage>
</organism>
<dbReference type="Gene3D" id="3.30.70.100">
    <property type="match status" value="1"/>
</dbReference>
<gene>
    <name evidence="8" type="ORF">OM33_09610</name>
</gene>
<dbReference type="RefSeq" id="WP_038641204.1">
    <property type="nucleotide sequence ID" value="NZ_CP009888.1"/>
</dbReference>
<evidence type="ECO:0000256" key="1">
    <source>
        <dbReference type="ARBA" id="ARBA00005614"/>
    </source>
</evidence>
<feature type="active site" evidence="5">
    <location>
        <position position="38"/>
    </location>
</feature>
<comment type="similarity">
    <text evidence="1 6">Belongs to the acylphosphatase family.</text>
</comment>
<sequence length="90" mass="10031">MSERTLKAIVAGRVQGVFYRASVKQVAEQLGICGYAKNLANGEVEVEATGQDLKLIKFTEFLEQGPSQADVEKVSWDYIQTKQFDGFEVQ</sequence>
<dbReference type="Proteomes" id="UP000030341">
    <property type="component" value="Chromosome 1"/>
</dbReference>
<evidence type="ECO:0000313" key="9">
    <source>
        <dbReference type="Proteomes" id="UP000030341"/>
    </source>
</evidence>
<dbReference type="EC" id="3.6.1.7" evidence="2 5"/>
<dbReference type="InterPro" id="IPR001792">
    <property type="entry name" value="Acylphosphatase-like_dom"/>
</dbReference>
<dbReference type="AlphaFoldDB" id="A0A0A7EFQ4"/>
<comment type="catalytic activity">
    <reaction evidence="4 5">
        <text>an acyl phosphate + H2O = a carboxylate + phosphate + H(+)</text>
        <dbReference type="Rhea" id="RHEA:14965"/>
        <dbReference type="ChEBI" id="CHEBI:15377"/>
        <dbReference type="ChEBI" id="CHEBI:15378"/>
        <dbReference type="ChEBI" id="CHEBI:29067"/>
        <dbReference type="ChEBI" id="CHEBI:43474"/>
        <dbReference type="ChEBI" id="CHEBI:59918"/>
        <dbReference type="EC" id="3.6.1.7"/>
    </reaction>
</comment>
<keyword evidence="5" id="KW-0378">Hydrolase</keyword>
<evidence type="ECO:0000313" key="8">
    <source>
        <dbReference type="EMBL" id="AIY65378.1"/>
    </source>
</evidence>
<dbReference type="InterPro" id="IPR017968">
    <property type="entry name" value="Acylphosphatase_CS"/>
</dbReference>
<dbReference type="STRING" id="1348114.OM33_09610"/>
<evidence type="ECO:0000256" key="6">
    <source>
        <dbReference type="RuleBase" id="RU004168"/>
    </source>
</evidence>
<dbReference type="HOGENOM" id="CLU_141932_1_1_6"/>
<dbReference type="InterPro" id="IPR036046">
    <property type="entry name" value="Acylphosphatase-like_dom_sf"/>
</dbReference>
<keyword evidence="9" id="KW-1185">Reference proteome</keyword>
<evidence type="ECO:0000256" key="5">
    <source>
        <dbReference type="PROSITE-ProRule" id="PRU00520"/>
    </source>
</evidence>
<dbReference type="eggNOG" id="COG1254">
    <property type="taxonomic scope" value="Bacteria"/>
</dbReference>
<dbReference type="PROSITE" id="PS51160">
    <property type="entry name" value="ACYLPHOSPHATASE_3"/>
    <property type="match status" value="1"/>
</dbReference>
<dbReference type="Pfam" id="PF00708">
    <property type="entry name" value="Acylphosphatase"/>
    <property type="match status" value="1"/>
</dbReference>
<evidence type="ECO:0000256" key="2">
    <source>
        <dbReference type="ARBA" id="ARBA00012150"/>
    </source>
</evidence>
<evidence type="ECO:0000256" key="4">
    <source>
        <dbReference type="ARBA" id="ARBA00047645"/>
    </source>
</evidence>
<feature type="active site" evidence="5">
    <location>
        <position position="20"/>
    </location>
</feature>
<dbReference type="KEGG" id="pseo:OM33_09610"/>
<protein>
    <recommendedName>
        <fullName evidence="3 5">acylphosphatase</fullName>
        <ecNumber evidence="2 5">3.6.1.7</ecNumber>
    </recommendedName>
</protein>
<evidence type="ECO:0000259" key="7">
    <source>
        <dbReference type="PROSITE" id="PS51160"/>
    </source>
</evidence>
<evidence type="ECO:0000256" key="3">
    <source>
        <dbReference type="ARBA" id="ARBA00015991"/>
    </source>
</evidence>
<dbReference type="InterPro" id="IPR020456">
    <property type="entry name" value="Acylphosphatase"/>
</dbReference>
<dbReference type="OrthoDB" id="5295388at2"/>
<dbReference type="SUPFAM" id="SSF54975">
    <property type="entry name" value="Acylphosphatase/BLUF domain-like"/>
    <property type="match status" value="1"/>
</dbReference>
<feature type="domain" description="Acylphosphatase-like" evidence="7">
    <location>
        <begin position="5"/>
        <end position="90"/>
    </location>
</feature>
<dbReference type="PANTHER" id="PTHR47268:SF4">
    <property type="entry name" value="ACYLPHOSPHATASE"/>
    <property type="match status" value="1"/>
</dbReference>
<dbReference type="GO" id="GO:0003998">
    <property type="term" value="F:acylphosphatase activity"/>
    <property type="evidence" value="ECO:0007669"/>
    <property type="project" value="UniProtKB-EC"/>
</dbReference>
<reference evidence="8 9" key="1">
    <citation type="submission" date="2014-11" db="EMBL/GenBank/DDBJ databases">
        <title>Complete Genome Sequence of Pseudoalteromonas sp. Strain OCN003 Isolated from Kaneohe Bay, Oahu, Hawaii.</title>
        <authorList>
            <person name="Beurmann S."/>
            <person name="Videau P."/>
            <person name="Ushijima B."/>
            <person name="Smith A.M."/>
            <person name="Aeby G.S."/>
            <person name="Callahan S.M."/>
            <person name="Belcaid M."/>
        </authorList>
    </citation>
    <scope>NUCLEOTIDE SEQUENCE [LARGE SCALE GENOMIC DNA]</scope>
    <source>
        <strain evidence="8 9">OCN003</strain>
    </source>
</reference>
<proteinExistence type="inferred from homology"/>
<dbReference type="PROSITE" id="PS00151">
    <property type="entry name" value="ACYLPHOSPHATASE_2"/>
    <property type="match status" value="1"/>
</dbReference>
<name>A0A0A7EFQ4_9GAMM</name>
<dbReference type="PANTHER" id="PTHR47268">
    <property type="entry name" value="ACYLPHOSPHATASE"/>
    <property type="match status" value="1"/>
</dbReference>
<accession>A0A0A7EFQ4</accession>